<keyword evidence="4" id="KW-1185">Reference proteome</keyword>
<evidence type="ECO:0000256" key="1">
    <source>
        <dbReference type="SAM" id="MobiDB-lite"/>
    </source>
</evidence>
<dbReference type="Proteomes" id="UP000219453">
    <property type="component" value="Unassembled WGS sequence"/>
</dbReference>
<dbReference type="InterPro" id="IPR055768">
    <property type="entry name" value="DUF7344"/>
</dbReference>
<proteinExistence type="predicted"/>
<accession>A0A285P945</accession>
<dbReference type="RefSeq" id="WP_097010181.1">
    <property type="nucleotide sequence ID" value="NZ_OBEJ01000009.1"/>
</dbReference>
<sequence>MLGRIIDALTGTRTEDANPPEQNHDMSVDMAVTPNTSLSLSELGEIITNACRRDIVEIVNDHCTETGQAVGLGDLARVVAARENDKQPSEITSDERKRVYVALYQVHLPKLESMGAIACNDSHDAIVPTPETAGICEALVQLRELQTDPDDAPAIPPTALTTERRLDDLDHYDSAVGPVAVGDGGDEA</sequence>
<protein>
    <recommendedName>
        <fullName evidence="2">DUF7344 domain-containing protein</fullName>
    </recommendedName>
</protein>
<dbReference type="EMBL" id="OBEJ01000009">
    <property type="protein sequence ID" value="SNZ18255.1"/>
    <property type="molecule type" value="Genomic_DNA"/>
</dbReference>
<feature type="domain" description="DUF7344" evidence="2">
    <location>
        <begin position="45"/>
        <end position="124"/>
    </location>
</feature>
<dbReference type="OrthoDB" id="331021at2157"/>
<reference evidence="4" key="1">
    <citation type="submission" date="2017-09" db="EMBL/GenBank/DDBJ databases">
        <authorList>
            <person name="Varghese N."/>
            <person name="Submissions S."/>
        </authorList>
    </citation>
    <scope>NUCLEOTIDE SEQUENCE [LARGE SCALE GENOMIC DNA]</scope>
    <source>
        <strain evidence="4">DSM 27208</strain>
    </source>
</reference>
<feature type="region of interest" description="Disordered" evidence="1">
    <location>
        <begin position="148"/>
        <end position="188"/>
    </location>
</feature>
<organism evidence="3 4">
    <name type="scientific">Natronoarchaeum philippinense</name>
    <dbReference type="NCBI Taxonomy" id="558529"/>
    <lineage>
        <taxon>Archaea</taxon>
        <taxon>Methanobacteriati</taxon>
        <taxon>Methanobacteriota</taxon>
        <taxon>Stenosarchaea group</taxon>
        <taxon>Halobacteria</taxon>
        <taxon>Halobacteriales</taxon>
        <taxon>Natronoarchaeaceae</taxon>
    </lineage>
</organism>
<evidence type="ECO:0000313" key="3">
    <source>
        <dbReference type="EMBL" id="SNZ18255.1"/>
    </source>
</evidence>
<evidence type="ECO:0000259" key="2">
    <source>
        <dbReference type="Pfam" id="PF24035"/>
    </source>
</evidence>
<feature type="compositionally biased region" description="Basic and acidic residues" evidence="1">
    <location>
        <begin position="162"/>
        <end position="173"/>
    </location>
</feature>
<feature type="region of interest" description="Disordered" evidence="1">
    <location>
        <begin position="1"/>
        <end position="24"/>
    </location>
</feature>
<dbReference type="Pfam" id="PF24035">
    <property type="entry name" value="DUF7344"/>
    <property type="match status" value="1"/>
</dbReference>
<evidence type="ECO:0000313" key="4">
    <source>
        <dbReference type="Proteomes" id="UP000219453"/>
    </source>
</evidence>
<name>A0A285P945_NATPI</name>
<dbReference type="AlphaFoldDB" id="A0A285P945"/>
<gene>
    <name evidence="3" type="ORF">SAMN06269185_3310</name>
</gene>